<reference evidence="4" key="2">
    <citation type="submission" date="2023-06" db="EMBL/GenBank/DDBJ databases">
        <authorList>
            <person name="Ma L."/>
            <person name="Liu K.-W."/>
            <person name="Li Z."/>
            <person name="Hsiao Y.-Y."/>
            <person name="Qi Y."/>
            <person name="Fu T."/>
            <person name="Tang G."/>
            <person name="Zhang D."/>
            <person name="Sun W.-H."/>
            <person name="Liu D.-K."/>
            <person name="Li Y."/>
            <person name="Chen G.-Z."/>
            <person name="Liu X.-D."/>
            <person name="Liao X.-Y."/>
            <person name="Jiang Y.-T."/>
            <person name="Yu X."/>
            <person name="Hao Y."/>
            <person name="Huang J."/>
            <person name="Zhao X.-W."/>
            <person name="Ke S."/>
            <person name="Chen Y.-Y."/>
            <person name="Wu W.-L."/>
            <person name="Hsu J.-L."/>
            <person name="Lin Y.-F."/>
            <person name="Huang M.-D."/>
            <person name="Li C.-Y."/>
            <person name="Huang L."/>
            <person name="Wang Z.-W."/>
            <person name="Zhao X."/>
            <person name="Zhong W.-Y."/>
            <person name="Peng D.-H."/>
            <person name="Ahmad S."/>
            <person name="Lan S."/>
            <person name="Zhang J.-S."/>
            <person name="Tsai W.-C."/>
            <person name="Van De Peer Y."/>
            <person name="Liu Z.-J."/>
        </authorList>
    </citation>
    <scope>NUCLEOTIDE SEQUENCE</scope>
    <source>
        <strain evidence="4">CP</strain>
        <tissue evidence="4">Leaves</tissue>
    </source>
</reference>
<dbReference type="InterPro" id="IPR004182">
    <property type="entry name" value="GRAM"/>
</dbReference>
<comment type="similarity">
    <text evidence="1">Belongs to the GEM family.</text>
</comment>
<proteinExistence type="inferred from homology"/>
<evidence type="ECO:0000313" key="4">
    <source>
        <dbReference type="EMBL" id="KAK1311169.1"/>
    </source>
</evidence>
<gene>
    <name evidence="4" type="ORF">QJS10_CPA08g00437</name>
</gene>
<protein>
    <submittedName>
        <fullName evidence="4">GEM-like protein 5</fullName>
    </submittedName>
</protein>
<feature type="domain" description="GRAM" evidence="3">
    <location>
        <begin position="133"/>
        <end position="211"/>
    </location>
</feature>
<name>A0AAV9EE52_ACOCL</name>
<dbReference type="Proteomes" id="UP001180020">
    <property type="component" value="Unassembled WGS sequence"/>
</dbReference>
<dbReference type="SMART" id="SM00568">
    <property type="entry name" value="GRAM"/>
    <property type="match status" value="1"/>
</dbReference>
<organism evidence="4 5">
    <name type="scientific">Acorus calamus</name>
    <name type="common">Sweet flag</name>
    <dbReference type="NCBI Taxonomy" id="4465"/>
    <lineage>
        <taxon>Eukaryota</taxon>
        <taxon>Viridiplantae</taxon>
        <taxon>Streptophyta</taxon>
        <taxon>Embryophyta</taxon>
        <taxon>Tracheophyta</taxon>
        <taxon>Spermatophyta</taxon>
        <taxon>Magnoliopsida</taxon>
        <taxon>Liliopsida</taxon>
        <taxon>Acoraceae</taxon>
        <taxon>Acorus</taxon>
    </lineage>
</organism>
<sequence length="266" mass="28562">MEKTNSSTDQNPAQPQPQPTEPHVLWGTKQMGAPSAPSAHPHNQEAALWAAKYPPGGAQDAGNPYTVMSAPVVRPAGSPLETVLDVFNTWTKNAESLANNIWHNLSTSHSRSGAAWGKLNLTAKAVTEGGFEPLYKQTFHSDPAEKLKKTFACYLSTSTGPVSGTLYLTNMNVAFCSDRPLSFTAPSGQETWSYYKVLVSLGKIATVSPVTLKENPPEKYLQLVTVDGHEFWLMGFVNYEKACAHLTEAVSGSAAAVRATEGPVLG</sequence>
<evidence type="ECO:0000259" key="3">
    <source>
        <dbReference type="SMART" id="SM00568"/>
    </source>
</evidence>
<keyword evidence="5" id="KW-1185">Reference proteome</keyword>
<reference evidence="4" key="1">
    <citation type="journal article" date="2023" name="Nat. Commun.">
        <title>Diploid and tetraploid genomes of Acorus and the evolution of monocots.</title>
        <authorList>
            <person name="Ma L."/>
            <person name="Liu K.W."/>
            <person name="Li Z."/>
            <person name="Hsiao Y.Y."/>
            <person name="Qi Y."/>
            <person name="Fu T."/>
            <person name="Tang G.D."/>
            <person name="Zhang D."/>
            <person name="Sun W.H."/>
            <person name="Liu D.K."/>
            <person name="Li Y."/>
            <person name="Chen G.Z."/>
            <person name="Liu X.D."/>
            <person name="Liao X.Y."/>
            <person name="Jiang Y.T."/>
            <person name="Yu X."/>
            <person name="Hao Y."/>
            <person name="Huang J."/>
            <person name="Zhao X.W."/>
            <person name="Ke S."/>
            <person name="Chen Y.Y."/>
            <person name="Wu W.L."/>
            <person name="Hsu J.L."/>
            <person name="Lin Y.F."/>
            <person name="Huang M.D."/>
            <person name="Li C.Y."/>
            <person name="Huang L."/>
            <person name="Wang Z.W."/>
            <person name="Zhao X."/>
            <person name="Zhong W.Y."/>
            <person name="Peng D.H."/>
            <person name="Ahmad S."/>
            <person name="Lan S."/>
            <person name="Zhang J.S."/>
            <person name="Tsai W.C."/>
            <person name="Van de Peer Y."/>
            <person name="Liu Z.J."/>
        </authorList>
    </citation>
    <scope>NUCLEOTIDE SEQUENCE</scope>
    <source>
        <strain evidence="4">CP</strain>
    </source>
</reference>
<feature type="region of interest" description="Disordered" evidence="2">
    <location>
        <begin position="1"/>
        <end position="44"/>
    </location>
</feature>
<evidence type="ECO:0000313" key="5">
    <source>
        <dbReference type="Proteomes" id="UP001180020"/>
    </source>
</evidence>
<dbReference type="InterPro" id="IPR037848">
    <property type="entry name" value="GEM-like"/>
</dbReference>
<evidence type="ECO:0000256" key="2">
    <source>
        <dbReference type="SAM" id="MobiDB-lite"/>
    </source>
</evidence>
<dbReference type="AlphaFoldDB" id="A0AAV9EE52"/>
<dbReference type="CDD" id="cd13222">
    <property type="entry name" value="PH-GRAM_GEM"/>
    <property type="match status" value="1"/>
</dbReference>
<comment type="caution">
    <text evidence="4">The sequence shown here is derived from an EMBL/GenBank/DDBJ whole genome shotgun (WGS) entry which is preliminary data.</text>
</comment>
<dbReference type="Gene3D" id="2.30.29.30">
    <property type="entry name" value="Pleckstrin-homology domain (PH domain)/Phosphotyrosine-binding domain (PTB)"/>
    <property type="match status" value="1"/>
</dbReference>
<dbReference type="EMBL" id="JAUJYO010000008">
    <property type="protein sequence ID" value="KAK1311169.1"/>
    <property type="molecule type" value="Genomic_DNA"/>
</dbReference>
<accession>A0AAV9EE52</accession>
<dbReference type="Pfam" id="PF02893">
    <property type="entry name" value="GRAM"/>
    <property type="match status" value="1"/>
</dbReference>
<dbReference type="InterPro" id="IPR011993">
    <property type="entry name" value="PH-like_dom_sf"/>
</dbReference>
<evidence type="ECO:0000256" key="1">
    <source>
        <dbReference type="ARBA" id="ARBA00009414"/>
    </source>
</evidence>
<feature type="compositionally biased region" description="Polar residues" evidence="2">
    <location>
        <begin position="1"/>
        <end position="13"/>
    </location>
</feature>
<dbReference type="PANTHER" id="PTHR31969">
    <property type="entry name" value="GEM-LIKE PROTEIN 2"/>
    <property type="match status" value="1"/>
</dbReference>